<evidence type="ECO:0000313" key="4">
    <source>
        <dbReference type="Proteomes" id="UP001295684"/>
    </source>
</evidence>
<gene>
    <name evidence="3" type="ORF">ECRASSUSDP1_LOCUS18697</name>
</gene>
<dbReference type="PANTHER" id="PTHR47052">
    <property type="entry name" value="CONSERVED SERINE PROLINE-RICH PROTEIN (AFU_ORTHOLOGUE AFUA_2G01790)"/>
    <property type="match status" value="1"/>
</dbReference>
<dbReference type="InterPro" id="IPR052981">
    <property type="entry name" value="Ingression_C2_domain"/>
</dbReference>
<dbReference type="AlphaFoldDB" id="A0AAD1XR17"/>
<dbReference type="Pfam" id="PF00168">
    <property type="entry name" value="C2"/>
    <property type="match status" value="1"/>
</dbReference>
<dbReference type="EMBL" id="CAMPGE010018945">
    <property type="protein sequence ID" value="CAI2377313.1"/>
    <property type="molecule type" value="Genomic_DNA"/>
</dbReference>
<comment type="caution">
    <text evidence="3">The sequence shown here is derived from an EMBL/GenBank/DDBJ whole genome shotgun (WGS) entry which is preliminary data.</text>
</comment>
<keyword evidence="4" id="KW-1185">Reference proteome</keyword>
<organism evidence="3 4">
    <name type="scientific">Euplotes crassus</name>
    <dbReference type="NCBI Taxonomy" id="5936"/>
    <lineage>
        <taxon>Eukaryota</taxon>
        <taxon>Sar</taxon>
        <taxon>Alveolata</taxon>
        <taxon>Ciliophora</taxon>
        <taxon>Intramacronucleata</taxon>
        <taxon>Spirotrichea</taxon>
        <taxon>Hypotrichia</taxon>
        <taxon>Euplotida</taxon>
        <taxon>Euplotidae</taxon>
        <taxon>Moneuplotes</taxon>
    </lineage>
</organism>
<dbReference type="Gene3D" id="2.60.40.150">
    <property type="entry name" value="C2 domain"/>
    <property type="match status" value="1"/>
</dbReference>
<feature type="region of interest" description="Disordered" evidence="1">
    <location>
        <begin position="181"/>
        <end position="236"/>
    </location>
</feature>
<dbReference type="InterPro" id="IPR035892">
    <property type="entry name" value="C2_domain_sf"/>
</dbReference>
<dbReference type="SUPFAM" id="SSF49562">
    <property type="entry name" value="C2 domain (Calcium/lipid-binding domain, CaLB)"/>
    <property type="match status" value="1"/>
</dbReference>
<dbReference type="SMART" id="SM00239">
    <property type="entry name" value="C2"/>
    <property type="match status" value="1"/>
</dbReference>
<reference evidence="3" key="1">
    <citation type="submission" date="2023-07" db="EMBL/GenBank/DDBJ databases">
        <authorList>
            <consortium name="AG Swart"/>
            <person name="Singh M."/>
            <person name="Singh A."/>
            <person name="Seah K."/>
            <person name="Emmerich C."/>
        </authorList>
    </citation>
    <scope>NUCLEOTIDE SEQUENCE</scope>
    <source>
        <strain evidence="3">DP1</strain>
    </source>
</reference>
<feature type="compositionally biased region" description="Low complexity" evidence="1">
    <location>
        <begin position="203"/>
        <end position="214"/>
    </location>
</feature>
<proteinExistence type="predicted"/>
<dbReference type="PROSITE" id="PS50004">
    <property type="entry name" value="C2"/>
    <property type="match status" value="1"/>
</dbReference>
<evidence type="ECO:0000259" key="2">
    <source>
        <dbReference type="PROSITE" id="PS50004"/>
    </source>
</evidence>
<dbReference type="PANTHER" id="PTHR47052:SF3">
    <property type="entry name" value="INGRESSION PROTEIN 1"/>
    <property type="match status" value="1"/>
</dbReference>
<feature type="domain" description="C2" evidence="2">
    <location>
        <begin position="1"/>
        <end position="98"/>
    </location>
</feature>
<protein>
    <recommendedName>
        <fullName evidence="2">C2 domain-containing protein</fullName>
    </recommendedName>
</protein>
<sequence length="236" mass="24529">MSKVVIEVKTARLSRDTDTWSKMDPYVVLISGSEKKKTKTHNKGGKNPMWNESLTLKYVDTNMTIQVWDEDITSDDLVGGGVIDLEAAARLGGLKDWITIQYKGKEVGQIYVEISFTTPTATAPASAYAAYTPATTPPSTHYAAPTAPYPPTGYPATSPGVYAPAPAPIPAYPAGGYSTPSYTPSAATHGPSPSAPAGGMQHAPPAGAAYAPAPGAYPAPGPAPTHPPGSYPPGSW</sequence>
<evidence type="ECO:0000313" key="3">
    <source>
        <dbReference type="EMBL" id="CAI2377313.1"/>
    </source>
</evidence>
<name>A0AAD1XR17_EUPCR</name>
<feature type="compositionally biased region" description="Pro residues" evidence="1">
    <location>
        <begin position="215"/>
        <end position="236"/>
    </location>
</feature>
<accession>A0AAD1XR17</accession>
<dbReference type="Proteomes" id="UP001295684">
    <property type="component" value="Unassembled WGS sequence"/>
</dbReference>
<dbReference type="InterPro" id="IPR000008">
    <property type="entry name" value="C2_dom"/>
</dbReference>
<evidence type="ECO:0000256" key="1">
    <source>
        <dbReference type="SAM" id="MobiDB-lite"/>
    </source>
</evidence>